<dbReference type="GO" id="GO:0042273">
    <property type="term" value="P:ribosomal large subunit biogenesis"/>
    <property type="evidence" value="ECO:0007669"/>
    <property type="project" value="TreeGrafter"/>
</dbReference>
<dbReference type="AlphaFoldDB" id="A0A0H2R2B5"/>
<dbReference type="Proteomes" id="UP000053477">
    <property type="component" value="Unassembled WGS sequence"/>
</dbReference>
<proteinExistence type="inferred from homology"/>
<feature type="compositionally biased region" description="Basic residues" evidence="6">
    <location>
        <begin position="1"/>
        <end position="11"/>
    </location>
</feature>
<dbReference type="OrthoDB" id="285729at2759"/>
<dbReference type="EMBL" id="KQ086256">
    <property type="protein sequence ID" value="KLO05904.1"/>
    <property type="molecule type" value="Genomic_DNA"/>
</dbReference>
<keyword evidence="5" id="KW-0539">Nucleus</keyword>
<comment type="subcellular location">
    <subcellularLocation>
        <location evidence="2">Nucleus</location>
        <location evidence="2">Nucleolus</location>
    </subcellularLocation>
</comment>
<name>A0A0H2R2B5_9AGAM</name>
<feature type="region of interest" description="Disordered" evidence="6">
    <location>
        <begin position="61"/>
        <end position="104"/>
    </location>
</feature>
<keyword evidence="8" id="KW-1185">Reference proteome</keyword>
<evidence type="ECO:0000256" key="1">
    <source>
        <dbReference type="ARBA" id="ARBA00002889"/>
    </source>
</evidence>
<dbReference type="InParanoid" id="A0A0H2R2B5"/>
<feature type="compositionally biased region" description="Basic residues" evidence="6">
    <location>
        <begin position="19"/>
        <end position="33"/>
    </location>
</feature>
<dbReference type="GO" id="GO:0005730">
    <property type="term" value="C:nucleolus"/>
    <property type="evidence" value="ECO:0007669"/>
    <property type="project" value="UniProtKB-SubCell"/>
</dbReference>
<evidence type="ECO:0000256" key="4">
    <source>
        <dbReference type="ARBA" id="ARBA00015522"/>
    </source>
</evidence>
<comment type="similarity">
    <text evidence="3">Belongs to the NOP16 family.</text>
</comment>
<dbReference type="PANTHER" id="PTHR13243">
    <property type="entry name" value="HSPC111 PROTEIN-RELATED"/>
    <property type="match status" value="1"/>
</dbReference>
<evidence type="ECO:0000256" key="3">
    <source>
        <dbReference type="ARBA" id="ARBA00008479"/>
    </source>
</evidence>
<feature type="region of interest" description="Disordered" evidence="6">
    <location>
        <begin position="117"/>
        <end position="138"/>
    </location>
</feature>
<dbReference type="PANTHER" id="PTHR13243:SF1">
    <property type="entry name" value="NUCLEOLAR PROTEIN 16"/>
    <property type="match status" value="1"/>
</dbReference>
<dbReference type="STRING" id="27342.A0A0H2R2B5"/>
<sequence>MANPRQRRKARSSSYKPVQHSRRGTKLLKKHPPIKGPKTLQDAWDKHKTVRQNYAALGLLHTLSPNDSGGRDITHEQHNNSGSSDRPESHQIAGNGRNNEVTGSAAAETIPNEGARAMAEQRTGDDAGPSKLPRGFGKIVRDASGNVIDIELGEEEKEGLMEDESIAVGGQPESWVLGNRAGGGEAIVVRALEEEASRVSKKVRETSGGEAQYLSRLTEAHGADYASMARDVRLNPMQYTAGQLRRAFCRKG</sequence>
<evidence type="ECO:0000256" key="6">
    <source>
        <dbReference type="SAM" id="MobiDB-lite"/>
    </source>
</evidence>
<reference evidence="7 8" key="1">
    <citation type="submission" date="2015-04" db="EMBL/GenBank/DDBJ databases">
        <title>Complete genome sequence of Schizopora paradoxa KUC8140, a cosmopolitan wood degrader in East Asia.</title>
        <authorList>
            <consortium name="DOE Joint Genome Institute"/>
            <person name="Min B."/>
            <person name="Park H."/>
            <person name="Jang Y."/>
            <person name="Kim J.-J."/>
            <person name="Kim K.H."/>
            <person name="Pangilinan J."/>
            <person name="Lipzen A."/>
            <person name="Riley R."/>
            <person name="Grigoriev I.V."/>
            <person name="Spatafora J.W."/>
            <person name="Choi I.-G."/>
        </authorList>
    </citation>
    <scope>NUCLEOTIDE SEQUENCE [LARGE SCALE GENOMIC DNA]</scope>
    <source>
        <strain evidence="7 8">KUC8140</strain>
    </source>
</reference>
<feature type="compositionally biased region" description="Basic and acidic residues" evidence="6">
    <location>
        <begin position="69"/>
        <end position="78"/>
    </location>
</feature>
<dbReference type="Pfam" id="PF09420">
    <property type="entry name" value="Nop16"/>
    <property type="match status" value="1"/>
</dbReference>
<evidence type="ECO:0000313" key="8">
    <source>
        <dbReference type="Proteomes" id="UP000053477"/>
    </source>
</evidence>
<dbReference type="InterPro" id="IPR019002">
    <property type="entry name" value="Ribosome_biogenesis_Nop16"/>
</dbReference>
<accession>A0A0H2R2B5</accession>
<evidence type="ECO:0000313" key="7">
    <source>
        <dbReference type="EMBL" id="KLO05904.1"/>
    </source>
</evidence>
<gene>
    <name evidence="7" type="ORF">SCHPADRAFT_838751</name>
</gene>
<protein>
    <recommendedName>
        <fullName evidence="4">Nucleolar protein 16</fullName>
    </recommendedName>
</protein>
<evidence type="ECO:0000256" key="5">
    <source>
        <dbReference type="ARBA" id="ARBA00023242"/>
    </source>
</evidence>
<evidence type="ECO:0000256" key="2">
    <source>
        <dbReference type="ARBA" id="ARBA00004604"/>
    </source>
</evidence>
<dbReference type="FunCoup" id="A0A0H2R2B5">
    <property type="interactions" value="128"/>
</dbReference>
<organism evidence="7 8">
    <name type="scientific">Schizopora paradoxa</name>
    <dbReference type="NCBI Taxonomy" id="27342"/>
    <lineage>
        <taxon>Eukaryota</taxon>
        <taxon>Fungi</taxon>
        <taxon>Dikarya</taxon>
        <taxon>Basidiomycota</taxon>
        <taxon>Agaricomycotina</taxon>
        <taxon>Agaricomycetes</taxon>
        <taxon>Hymenochaetales</taxon>
        <taxon>Schizoporaceae</taxon>
        <taxon>Schizopora</taxon>
    </lineage>
</organism>
<comment type="function">
    <text evidence="1">Involved in the biogenesis of the 60S ribosomal subunit.</text>
</comment>
<feature type="region of interest" description="Disordered" evidence="6">
    <location>
        <begin position="1"/>
        <end position="46"/>
    </location>
</feature>